<keyword evidence="3" id="KW-0378">Hydrolase</keyword>
<dbReference type="GO" id="GO:0004252">
    <property type="term" value="F:serine-type endopeptidase activity"/>
    <property type="evidence" value="ECO:0007669"/>
    <property type="project" value="InterPro"/>
</dbReference>
<dbReference type="SUPFAM" id="SSF52096">
    <property type="entry name" value="ClpP/crotonase"/>
    <property type="match status" value="1"/>
</dbReference>
<gene>
    <name evidence="3" type="ORF">CLF_111930</name>
</gene>
<dbReference type="CDD" id="cd07017">
    <property type="entry name" value="S14_ClpP_2"/>
    <property type="match status" value="1"/>
</dbReference>
<dbReference type="GO" id="GO:0004176">
    <property type="term" value="F:ATP-dependent peptidase activity"/>
    <property type="evidence" value="ECO:0007669"/>
    <property type="project" value="InterPro"/>
</dbReference>
<feature type="non-terminal residue" evidence="3">
    <location>
        <position position="228"/>
    </location>
</feature>
<dbReference type="GO" id="GO:0009368">
    <property type="term" value="C:endopeptidase Clp complex"/>
    <property type="evidence" value="ECO:0007669"/>
    <property type="project" value="TreeGrafter"/>
</dbReference>
<dbReference type="EMBL" id="DF143690">
    <property type="protein sequence ID" value="GAA54030.1"/>
    <property type="molecule type" value="Genomic_DNA"/>
</dbReference>
<organism evidence="3 4">
    <name type="scientific">Clonorchis sinensis</name>
    <name type="common">Chinese liver fluke</name>
    <dbReference type="NCBI Taxonomy" id="79923"/>
    <lineage>
        <taxon>Eukaryota</taxon>
        <taxon>Metazoa</taxon>
        <taxon>Spiralia</taxon>
        <taxon>Lophotrochozoa</taxon>
        <taxon>Platyhelminthes</taxon>
        <taxon>Trematoda</taxon>
        <taxon>Digenea</taxon>
        <taxon>Opisthorchiida</taxon>
        <taxon>Opisthorchiata</taxon>
        <taxon>Opisthorchiidae</taxon>
        <taxon>Clonorchis</taxon>
    </lineage>
</organism>
<dbReference type="InterPro" id="IPR029045">
    <property type="entry name" value="ClpP/crotonase-like_dom_sf"/>
</dbReference>
<accession>G7YM49</accession>
<dbReference type="InterPro" id="IPR001907">
    <property type="entry name" value="ClpP"/>
</dbReference>
<dbReference type="GO" id="GO:0051117">
    <property type="term" value="F:ATPase binding"/>
    <property type="evidence" value="ECO:0007669"/>
    <property type="project" value="TreeGrafter"/>
</dbReference>
<reference key="2">
    <citation type="submission" date="2011-10" db="EMBL/GenBank/DDBJ databases">
        <title>The genome and transcriptome sequence of Clonorchis sinensis provide insights into the carcinogenic liver fluke.</title>
        <authorList>
            <person name="Wang X."/>
            <person name="Huang Y."/>
            <person name="Chen W."/>
            <person name="Liu H."/>
            <person name="Guo L."/>
            <person name="Chen Y."/>
            <person name="Luo F."/>
            <person name="Zhou W."/>
            <person name="Sun J."/>
            <person name="Mao Q."/>
            <person name="Liang P."/>
            <person name="Zhou C."/>
            <person name="Tian Y."/>
            <person name="Men J."/>
            <person name="Lv X."/>
            <person name="Huang L."/>
            <person name="Zhou J."/>
            <person name="Hu Y."/>
            <person name="Li R."/>
            <person name="Zhang F."/>
            <person name="Lei H."/>
            <person name="Li X."/>
            <person name="Hu X."/>
            <person name="Liang C."/>
            <person name="Xu J."/>
            <person name="Wu Z."/>
            <person name="Yu X."/>
        </authorList>
    </citation>
    <scope>NUCLEOTIDE SEQUENCE</scope>
    <source>
        <strain>Henan</strain>
    </source>
</reference>
<dbReference type="PANTHER" id="PTHR10381">
    <property type="entry name" value="ATP-DEPENDENT CLP PROTEASE PROTEOLYTIC SUBUNIT"/>
    <property type="match status" value="1"/>
</dbReference>
<dbReference type="Proteomes" id="UP000008909">
    <property type="component" value="Unassembled WGS sequence"/>
</dbReference>
<dbReference type="PRINTS" id="PR00127">
    <property type="entry name" value="CLPPROTEASEP"/>
</dbReference>
<evidence type="ECO:0000256" key="1">
    <source>
        <dbReference type="ARBA" id="ARBA00007039"/>
    </source>
</evidence>
<protein>
    <recommendedName>
        <fullName evidence="2">ATP-dependent Clp protease proteolytic subunit</fullName>
    </recommendedName>
</protein>
<keyword evidence="4" id="KW-1185">Reference proteome</keyword>
<dbReference type="InterPro" id="IPR023562">
    <property type="entry name" value="ClpP/TepA"/>
</dbReference>
<name>G7YM49_CLOSI</name>
<dbReference type="Gene3D" id="3.90.226.10">
    <property type="entry name" value="2-enoyl-CoA Hydratase, Chain A, domain 1"/>
    <property type="match status" value="1"/>
</dbReference>
<proteinExistence type="inferred from homology"/>
<evidence type="ECO:0000256" key="2">
    <source>
        <dbReference type="RuleBase" id="RU003567"/>
    </source>
</evidence>
<sequence length="228" mass="26100">MFGLSRSSTLGLLKQILKPTVLGRTAISLHTSPTCCNSLIPIVLDKTTHGERAYDIYSRLLKDRIICLMGPINDEVASVVIAQLLYLQSEDKKLPIHIYINSPGFCVTRYITFKTRWYCYCWFGNIRHNAIHPTSRGHLVRRSSQQHGFSPSNGWSPRSSICTPSRPYNGTPTIWLRSRYERTYFCPFPRLVLLGQASDIKIQAEEILKMRKVLNAIYETHTKQPSQV</sequence>
<reference evidence="3" key="1">
    <citation type="journal article" date="2011" name="Genome Biol.">
        <title>The draft genome of the carcinogenic human liver fluke Clonorchis sinensis.</title>
        <authorList>
            <person name="Wang X."/>
            <person name="Chen W."/>
            <person name="Huang Y."/>
            <person name="Sun J."/>
            <person name="Men J."/>
            <person name="Liu H."/>
            <person name="Luo F."/>
            <person name="Guo L."/>
            <person name="Lv X."/>
            <person name="Deng C."/>
            <person name="Zhou C."/>
            <person name="Fan Y."/>
            <person name="Li X."/>
            <person name="Huang L."/>
            <person name="Hu Y."/>
            <person name="Liang C."/>
            <person name="Hu X."/>
            <person name="Xu J."/>
            <person name="Yu X."/>
        </authorList>
    </citation>
    <scope>NUCLEOTIDE SEQUENCE [LARGE SCALE GENOMIC DNA]</scope>
    <source>
        <strain evidence="3">Henan</strain>
    </source>
</reference>
<dbReference type="GO" id="GO:0006515">
    <property type="term" value="P:protein quality control for misfolded or incompletely synthesized proteins"/>
    <property type="evidence" value="ECO:0007669"/>
    <property type="project" value="TreeGrafter"/>
</dbReference>
<dbReference type="MEROPS" id="S14.003"/>
<dbReference type="AlphaFoldDB" id="G7YM49"/>
<comment type="similarity">
    <text evidence="1 2">Belongs to the peptidase S14 family.</text>
</comment>
<evidence type="ECO:0000313" key="4">
    <source>
        <dbReference type="Proteomes" id="UP000008909"/>
    </source>
</evidence>
<keyword evidence="3" id="KW-0645">Protease</keyword>
<evidence type="ECO:0000313" key="3">
    <source>
        <dbReference type="EMBL" id="GAA54030.1"/>
    </source>
</evidence>
<dbReference type="Pfam" id="PF00574">
    <property type="entry name" value="CLP_protease"/>
    <property type="match status" value="2"/>
</dbReference>
<dbReference type="PANTHER" id="PTHR10381:SF11">
    <property type="entry name" value="ATP-DEPENDENT CLP PROTEASE PROTEOLYTIC SUBUNIT, MITOCHONDRIAL"/>
    <property type="match status" value="1"/>
</dbReference>